<dbReference type="GO" id="GO:0005524">
    <property type="term" value="F:ATP binding"/>
    <property type="evidence" value="ECO:0007669"/>
    <property type="project" value="UniProtKB-KW"/>
</dbReference>
<dbReference type="AlphaFoldDB" id="A0AAV8ETW8"/>
<dbReference type="InterPro" id="IPR001245">
    <property type="entry name" value="Ser-Thr/Tyr_kinase_cat_dom"/>
</dbReference>
<feature type="domain" description="Protein kinase" evidence="7">
    <location>
        <begin position="66"/>
        <end position="333"/>
    </location>
</feature>
<organism evidence="8 9">
    <name type="scientific">Rhynchospora pubera</name>
    <dbReference type="NCBI Taxonomy" id="906938"/>
    <lineage>
        <taxon>Eukaryota</taxon>
        <taxon>Viridiplantae</taxon>
        <taxon>Streptophyta</taxon>
        <taxon>Embryophyta</taxon>
        <taxon>Tracheophyta</taxon>
        <taxon>Spermatophyta</taxon>
        <taxon>Magnoliopsida</taxon>
        <taxon>Liliopsida</taxon>
        <taxon>Poales</taxon>
        <taxon>Cyperaceae</taxon>
        <taxon>Cyperoideae</taxon>
        <taxon>Rhynchosporeae</taxon>
        <taxon>Rhynchospora</taxon>
    </lineage>
</organism>
<comment type="catalytic activity">
    <reaction evidence="6">
        <text>L-seryl-[protein] + ATP = O-phospho-L-seryl-[protein] + ADP + H(+)</text>
        <dbReference type="Rhea" id="RHEA:17989"/>
        <dbReference type="Rhea" id="RHEA-COMP:9863"/>
        <dbReference type="Rhea" id="RHEA-COMP:11604"/>
        <dbReference type="ChEBI" id="CHEBI:15378"/>
        <dbReference type="ChEBI" id="CHEBI:29999"/>
        <dbReference type="ChEBI" id="CHEBI:30616"/>
        <dbReference type="ChEBI" id="CHEBI:83421"/>
        <dbReference type="ChEBI" id="CHEBI:456216"/>
        <dbReference type="EC" id="2.7.11.1"/>
    </reaction>
</comment>
<dbReference type="Gene3D" id="1.10.510.10">
    <property type="entry name" value="Transferase(Phosphotransferase) domain 1"/>
    <property type="match status" value="1"/>
</dbReference>
<dbReference type="CDD" id="cd13999">
    <property type="entry name" value="STKc_MAP3K-like"/>
    <property type="match status" value="1"/>
</dbReference>
<dbReference type="Gene3D" id="3.30.200.20">
    <property type="entry name" value="Phosphorylase Kinase, domain 1"/>
    <property type="match status" value="1"/>
</dbReference>
<keyword evidence="1" id="KW-0808">Transferase</keyword>
<dbReference type="InterPro" id="IPR051681">
    <property type="entry name" value="Ser/Thr_Kinases-Pseudokinases"/>
</dbReference>
<dbReference type="PANTHER" id="PTHR44329">
    <property type="entry name" value="SERINE/THREONINE-PROTEIN KINASE TNNI3K-RELATED"/>
    <property type="match status" value="1"/>
</dbReference>
<evidence type="ECO:0000256" key="5">
    <source>
        <dbReference type="ARBA" id="ARBA00047899"/>
    </source>
</evidence>
<dbReference type="FunFam" id="3.30.200.20:FF:000034">
    <property type="entry name" value="Kinase suppressor of Ras 1"/>
    <property type="match status" value="1"/>
</dbReference>
<dbReference type="PRINTS" id="PR00109">
    <property type="entry name" value="TYRKINASE"/>
</dbReference>
<sequence length="343" mass="38478">MQNTGRRPGLDPGQCQVHGGYLQSTISETVIDPGKADILVQGLLDPGHPLEILADYKDWAVDLSKIQIGKAFAEGAFGKLYRGTYDGQNVAIKLLERQFDLDVVPEKAQLQDELHLREVSILAKTTHPNIVRFIGACRNRKVRCIITEYTKGGSIRQLLTKHPKSKGVSLRLAIRQAIDIARGMAHLHGLGLIHRDLKSDNLLIAADMSIKIADFGVSRIEERPESMTPETGTYRWMAPEMIQQRPYTNKVDVYSFGIVLWELVTGSIPYENMTAVQAAFAVVNNGIRPAIPPDCFQGLRDIMIRCWDRDPDIRPSFVEVGDEMLEKAQTDLFTNVRKARFRS</sequence>
<evidence type="ECO:0000256" key="1">
    <source>
        <dbReference type="ARBA" id="ARBA00022679"/>
    </source>
</evidence>
<dbReference type="PANTHER" id="PTHR44329:SF277">
    <property type="entry name" value="SERINE_THREONINE-PROTEIN KINASE HT1-LIKE"/>
    <property type="match status" value="1"/>
</dbReference>
<keyword evidence="2" id="KW-0547">Nucleotide-binding</keyword>
<dbReference type="InterPro" id="IPR011009">
    <property type="entry name" value="Kinase-like_dom_sf"/>
</dbReference>
<dbReference type="Pfam" id="PF07714">
    <property type="entry name" value="PK_Tyr_Ser-Thr"/>
    <property type="match status" value="1"/>
</dbReference>
<evidence type="ECO:0000313" key="9">
    <source>
        <dbReference type="Proteomes" id="UP001140206"/>
    </source>
</evidence>
<reference evidence="8" key="1">
    <citation type="submission" date="2022-08" db="EMBL/GenBank/DDBJ databases">
        <authorList>
            <person name="Marques A."/>
        </authorList>
    </citation>
    <scope>NUCLEOTIDE SEQUENCE</scope>
    <source>
        <strain evidence="8">RhyPub2mFocal</strain>
        <tissue evidence="8">Leaves</tissue>
    </source>
</reference>
<dbReference type="EMBL" id="JAMFTS010000003">
    <property type="protein sequence ID" value="KAJ4781721.1"/>
    <property type="molecule type" value="Genomic_DNA"/>
</dbReference>
<dbReference type="InterPro" id="IPR000719">
    <property type="entry name" value="Prot_kinase_dom"/>
</dbReference>
<proteinExistence type="predicted"/>
<dbReference type="PROSITE" id="PS00108">
    <property type="entry name" value="PROTEIN_KINASE_ST"/>
    <property type="match status" value="1"/>
</dbReference>
<dbReference type="InterPro" id="IPR008271">
    <property type="entry name" value="Ser/Thr_kinase_AS"/>
</dbReference>
<dbReference type="SUPFAM" id="SSF56112">
    <property type="entry name" value="Protein kinase-like (PK-like)"/>
    <property type="match status" value="1"/>
</dbReference>
<evidence type="ECO:0000256" key="6">
    <source>
        <dbReference type="ARBA" id="ARBA00048679"/>
    </source>
</evidence>
<evidence type="ECO:0000259" key="7">
    <source>
        <dbReference type="PROSITE" id="PS50011"/>
    </source>
</evidence>
<keyword evidence="9" id="KW-1185">Reference proteome</keyword>
<protein>
    <submittedName>
        <fullName evidence="8">Kinase family protein</fullName>
    </submittedName>
</protein>
<evidence type="ECO:0000313" key="8">
    <source>
        <dbReference type="EMBL" id="KAJ4781721.1"/>
    </source>
</evidence>
<gene>
    <name evidence="8" type="ORF">LUZ62_065978</name>
</gene>
<keyword evidence="4" id="KW-0067">ATP-binding</keyword>
<name>A0AAV8ETW8_9POAL</name>
<evidence type="ECO:0000256" key="3">
    <source>
        <dbReference type="ARBA" id="ARBA00022777"/>
    </source>
</evidence>
<comment type="catalytic activity">
    <reaction evidence="5">
        <text>L-threonyl-[protein] + ATP = O-phospho-L-threonyl-[protein] + ADP + H(+)</text>
        <dbReference type="Rhea" id="RHEA:46608"/>
        <dbReference type="Rhea" id="RHEA-COMP:11060"/>
        <dbReference type="Rhea" id="RHEA-COMP:11605"/>
        <dbReference type="ChEBI" id="CHEBI:15378"/>
        <dbReference type="ChEBI" id="CHEBI:30013"/>
        <dbReference type="ChEBI" id="CHEBI:30616"/>
        <dbReference type="ChEBI" id="CHEBI:61977"/>
        <dbReference type="ChEBI" id="CHEBI:456216"/>
        <dbReference type="EC" id="2.7.11.1"/>
    </reaction>
</comment>
<accession>A0AAV8ETW8</accession>
<dbReference type="SMART" id="SM00220">
    <property type="entry name" value="S_TKc"/>
    <property type="match status" value="1"/>
</dbReference>
<evidence type="ECO:0000256" key="2">
    <source>
        <dbReference type="ARBA" id="ARBA00022741"/>
    </source>
</evidence>
<evidence type="ECO:0000256" key="4">
    <source>
        <dbReference type="ARBA" id="ARBA00022840"/>
    </source>
</evidence>
<dbReference type="Proteomes" id="UP001140206">
    <property type="component" value="Chromosome 3"/>
</dbReference>
<dbReference type="GO" id="GO:0004674">
    <property type="term" value="F:protein serine/threonine kinase activity"/>
    <property type="evidence" value="ECO:0007669"/>
    <property type="project" value="UniProtKB-EC"/>
</dbReference>
<dbReference type="PROSITE" id="PS50011">
    <property type="entry name" value="PROTEIN_KINASE_DOM"/>
    <property type="match status" value="1"/>
</dbReference>
<keyword evidence="3 8" id="KW-0418">Kinase</keyword>
<comment type="caution">
    <text evidence="8">The sequence shown here is derived from an EMBL/GenBank/DDBJ whole genome shotgun (WGS) entry which is preliminary data.</text>
</comment>